<evidence type="ECO:0000256" key="1">
    <source>
        <dbReference type="SAM" id="SignalP"/>
    </source>
</evidence>
<dbReference type="Proteomes" id="UP000273143">
    <property type="component" value="Chromosome"/>
</dbReference>
<accession>A0A451EQ64</accession>
<dbReference type="RefSeq" id="WP_109703798.1">
    <property type="nucleotide sequence ID" value="NZ_CP029822.1"/>
</dbReference>
<feature type="signal peptide" evidence="1">
    <location>
        <begin position="1"/>
        <end position="17"/>
    </location>
</feature>
<keyword evidence="3" id="KW-1185">Reference proteome</keyword>
<evidence type="ECO:0000313" key="3">
    <source>
        <dbReference type="Proteomes" id="UP000273143"/>
    </source>
</evidence>
<feature type="chain" id="PRO_5019350377" description="Lipoprotein" evidence="1">
    <location>
        <begin position="18"/>
        <end position="162"/>
    </location>
</feature>
<evidence type="ECO:0008006" key="4">
    <source>
        <dbReference type="Google" id="ProtNLM"/>
    </source>
</evidence>
<gene>
    <name evidence="2" type="ORF">DM558_14865</name>
</gene>
<reference evidence="3" key="1">
    <citation type="submission" date="2018-06" db="EMBL/GenBank/DDBJ databases">
        <title>Complete genome of Pseudomonas insecticola strain QZS01.</title>
        <authorList>
            <person name="Wang J."/>
            <person name="Su Q."/>
        </authorList>
    </citation>
    <scope>NUCLEOTIDE SEQUENCE [LARGE SCALE GENOMIC DNA]</scope>
    <source>
        <strain evidence="3">QZS01</strain>
    </source>
</reference>
<name>A0A451EQ64_9GAMM</name>
<sequence length="162" mass="16986">MLKSIKFAALASAVVVAAGCHSFNTNRTAATLSSQGIVTNEIRADIKVGERVSGESNLNVLFGFISFGGDSNFVDGVGFNGVSSGGLLPSNPLDKTPQVQAAAAYNALTPVNGDVLISPRYEITVDDYFVFKKIHVKVTGYKGTVNSISATNKYSDGCCLVK</sequence>
<dbReference type="EMBL" id="CP029822">
    <property type="protein sequence ID" value="AZS51970.1"/>
    <property type="molecule type" value="Genomic_DNA"/>
</dbReference>
<dbReference type="AlphaFoldDB" id="A0A451EQ64"/>
<dbReference type="KEGG" id="emo:DM558_14865"/>
<proteinExistence type="predicted"/>
<evidence type="ECO:0000313" key="2">
    <source>
        <dbReference type="EMBL" id="AZS51970.1"/>
    </source>
</evidence>
<dbReference type="PROSITE" id="PS51257">
    <property type="entry name" value="PROKAR_LIPOPROTEIN"/>
    <property type="match status" value="1"/>
</dbReference>
<organism evidence="2 3">
    <name type="scientific">Entomomonas moraniae</name>
    <dbReference type="NCBI Taxonomy" id="2213226"/>
    <lineage>
        <taxon>Bacteria</taxon>
        <taxon>Pseudomonadati</taxon>
        <taxon>Pseudomonadota</taxon>
        <taxon>Gammaproteobacteria</taxon>
        <taxon>Pseudomonadales</taxon>
        <taxon>Pseudomonadaceae</taxon>
        <taxon>Entomomonas</taxon>
    </lineage>
</organism>
<keyword evidence="1" id="KW-0732">Signal</keyword>
<protein>
    <recommendedName>
        <fullName evidence="4">Lipoprotein</fullName>
    </recommendedName>
</protein>